<organism evidence="2 3">
    <name type="scientific">Heliocybe sulcata</name>
    <dbReference type="NCBI Taxonomy" id="5364"/>
    <lineage>
        <taxon>Eukaryota</taxon>
        <taxon>Fungi</taxon>
        <taxon>Dikarya</taxon>
        <taxon>Basidiomycota</taxon>
        <taxon>Agaricomycotina</taxon>
        <taxon>Agaricomycetes</taxon>
        <taxon>Gloeophyllales</taxon>
        <taxon>Gloeophyllaceae</taxon>
        <taxon>Heliocybe</taxon>
    </lineage>
</organism>
<keyword evidence="1" id="KW-0812">Transmembrane</keyword>
<gene>
    <name evidence="2" type="ORF">OE88DRAFT_339792</name>
</gene>
<evidence type="ECO:0000313" key="2">
    <source>
        <dbReference type="EMBL" id="TFK50234.1"/>
    </source>
</evidence>
<reference evidence="2 3" key="1">
    <citation type="journal article" date="2019" name="Nat. Ecol. Evol.">
        <title>Megaphylogeny resolves global patterns of mushroom evolution.</title>
        <authorList>
            <person name="Varga T."/>
            <person name="Krizsan K."/>
            <person name="Foldi C."/>
            <person name="Dima B."/>
            <person name="Sanchez-Garcia M."/>
            <person name="Sanchez-Ramirez S."/>
            <person name="Szollosi G.J."/>
            <person name="Szarkandi J.G."/>
            <person name="Papp V."/>
            <person name="Albert L."/>
            <person name="Andreopoulos W."/>
            <person name="Angelini C."/>
            <person name="Antonin V."/>
            <person name="Barry K.W."/>
            <person name="Bougher N.L."/>
            <person name="Buchanan P."/>
            <person name="Buyck B."/>
            <person name="Bense V."/>
            <person name="Catcheside P."/>
            <person name="Chovatia M."/>
            <person name="Cooper J."/>
            <person name="Damon W."/>
            <person name="Desjardin D."/>
            <person name="Finy P."/>
            <person name="Geml J."/>
            <person name="Haridas S."/>
            <person name="Hughes K."/>
            <person name="Justo A."/>
            <person name="Karasinski D."/>
            <person name="Kautmanova I."/>
            <person name="Kiss B."/>
            <person name="Kocsube S."/>
            <person name="Kotiranta H."/>
            <person name="LaButti K.M."/>
            <person name="Lechner B.E."/>
            <person name="Liimatainen K."/>
            <person name="Lipzen A."/>
            <person name="Lukacs Z."/>
            <person name="Mihaltcheva S."/>
            <person name="Morgado L.N."/>
            <person name="Niskanen T."/>
            <person name="Noordeloos M.E."/>
            <person name="Ohm R.A."/>
            <person name="Ortiz-Santana B."/>
            <person name="Ovrebo C."/>
            <person name="Racz N."/>
            <person name="Riley R."/>
            <person name="Savchenko A."/>
            <person name="Shiryaev A."/>
            <person name="Soop K."/>
            <person name="Spirin V."/>
            <person name="Szebenyi C."/>
            <person name="Tomsovsky M."/>
            <person name="Tulloss R.E."/>
            <person name="Uehling J."/>
            <person name="Grigoriev I.V."/>
            <person name="Vagvolgyi C."/>
            <person name="Papp T."/>
            <person name="Martin F.M."/>
            <person name="Miettinen O."/>
            <person name="Hibbett D.S."/>
            <person name="Nagy L.G."/>
        </authorList>
    </citation>
    <scope>NUCLEOTIDE SEQUENCE [LARGE SCALE GENOMIC DNA]</scope>
    <source>
        <strain evidence="2 3">OMC1185</strain>
    </source>
</reference>
<sequence>MVLAPDDAYLIGFGIEVALYGLYTIIFAFSIVILHRGRCDRFNRTMAVPICLLFIGSTAHLGLTISHVVECLSGKGGGDNLAEVGFQPALELKTISTMHTCNLLGDMVLIYRCWCVWGRQIKPVLLPALSFVALFVLTVLSLVKLSQLPHNLMGLSMSFSGFVEAALILSLVTNVILTLLISGRIYAIMRADTLPAAHIKQYTTVIEIFIESGAVFAMAQLALCVLFITNSPALWIFMSLVTQVYCITPTLVIAQVGLRGTSSDLSPGPVSVTAIRFTSHFSAYGDILVNGEDHSTIPEISTAVQVKSSRVHTRTGDCCGGEEH</sequence>
<proteinExistence type="predicted"/>
<evidence type="ECO:0000313" key="3">
    <source>
        <dbReference type="Proteomes" id="UP000305948"/>
    </source>
</evidence>
<keyword evidence="1" id="KW-1133">Transmembrane helix</keyword>
<dbReference type="AlphaFoldDB" id="A0A5C3MY47"/>
<feature type="transmembrane region" description="Helical" evidence="1">
    <location>
        <begin position="208"/>
        <end position="228"/>
    </location>
</feature>
<evidence type="ECO:0000256" key="1">
    <source>
        <dbReference type="SAM" id="Phobius"/>
    </source>
</evidence>
<feature type="transmembrane region" description="Helical" evidence="1">
    <location>
        <begin position="234"/>
        <end position="254"/>
    </location>
</feature>
<name>A0A5C3MY47_9AGAM</name>
<feature type="transmembrane region" description="Helical" evidence="1">
    <location>
        <begin position="124"/>
        <end position="145"/>
    </location>
</feature>
<accession>A0A5C3MY47</accession>
<keyword evidence="1" id="KW-0472">Membrane</keyword>
<feature type="transmembrane region" description="Helical" evidence="1">
    <location>
        <begin position="165"/>
        <end position="187"/>
    </location>
</feature>
<feature type="transmembrane region" description="Helical" evidence="1">
    <location>
        <begin position="46"/>
        <end position="69"/>
    </location>
</feature>
<keyword evidence="3" id="KW-1185">Reference proteome</keyword>
<feature type="transmembrane region" description="Helical" evidence="1">
    <location>
        <begin position="12"/>
        <end position="34"/>
    </location>
</feature>
<dbReference type="EMBL" id="ML213514">
    <property type="protein sequence ID" value="TFK50234.1"/>
    <property type="molecule type" value="Genomic_DNA"/>
</dbReference>
<feature type="transmembrane region" description="Helical" evidence="1">
    <location>
        <begin position="97"/>
        <end position="117"/>
    </location>
</feature>
<dbReference type="OrthoDB" id="3226582at2759"/>
<protein>
    <submittedName>
        <fullName evidence="2">Uncharacterized protein</fullName>
    </submittedName>
</protein>
<dbReference type="Proteomes" id="UP000305948">
    <property type="component" value="Unassembled WGS sequence"/>
</dbReference>